<dbReference type="EMBL" id="JAYKXH010000021">
    <property type="protein sequence ID" value="KAK7130437.1"/>
    <property type="molecule type" value="Genomic_DNA"/>
</dbReference>
<keyword evidence="5" id="KW-1185">Reference proteome</keyword>
<protein>
    <recommendedName>
        <fullName evidence="3">SRCR domain-containing protein</fullName>
    </recommendedName>
</protein>
<dbReference type="InterPro" id="IPR000742">
    <property type="entry name" value="EGF"/>
</dbReference>
<sequence>MASVKTFLAVLYLLQYSCIGSDVNCKQGECKPIQDTTEVFCECHKMFRGPACIIHYADLEYKINGMVYKPVPDLTAIYFSVKELKDFTKEIVESVRHDIQWTQIFVKYSNVTEMFRNISTLHTQLINGTITQRHYVSEVGAQFTGGNSFQLYLTDFHHMMMGSGFGDKHNLLNIFRKSLVQDSQSQSGEPVDCTKYYSDQIDYFVHYMFALEKEAVLAWSKYLLVTGKSETIDLLERFFQDYVSQQWKLFNKNGCGPLKAGDLQNSHCEKLYHSTAQQQVKLKCGGSYKPFPEIVVCSGGQWSASPVCYEEQVNGRVECISEGGATVCKATCSSGWASATHPEPSEYKCSQQPCPSFIPHQCNNCTQNSVCKDNEVCTGALGTCRDTCQVKPCGLNAKCSSSSNQDRSCTCKNPWKGDPYSGCRSQDLQWVQTGEVPSNAVLSKTQLAVCKAIGPDSGWHSGYVQDHRCNFEYDGKSNQASSYQVLVDPCGGRGWKWMDGEQGNMVSYDKSKRFPGVIYYVCSVKSDGLVGKLFRTRDGFLCHIPRTGATRDGSFYALVPQPCL</sequence>
<dbReference type="GO" id="GO:0016020">
    <property type="term" value="C:membrane"/>
    <property type="evidence" value="ECO:0007669"/>
    <property type="project" value="InterPro"/>
</dbReference>
<dbReference type="PROSITE" id="PS50287">
    <property type="entry name" value="SRCR_2"/>
    <property type="match status" value="1"/>
</dbReference>
<keyword evidence="2" id="KW-0732">Signal</keyword>
<name>A0AAN9CCI0_9TELE</name>
<feature type="domain" description="SRCR" evidence="3">
    <location>
        <begin position="294"/>
        <end position="412"/>
    </location>
</feature>
<evidence type="ECO:0000313" key="5">
    <source>
        <dbReference type="Proteomes" id="UP001364617"/>
    </source>
</evidence>
<reference evidence="4 5" key="1">
    <citation type="submission" date="2024-02" db="EMBL/GenBank/DDBJ databases">
        <title>Chromosome-level genome assembly of the Eurasian Minnow (Phoxinus phoxinus).</title>
        <authorList>
            <person name="Oriowo T.O."/>
            <person name="Martin S."/>
            <person name="Stange M."/>
            <person name="Chrysostomakis Y."/>
            <person name="Brown T."/>
            <person name="Winkler S."/>
            <person name="Kukowka S."/>
            <person name="Myers E.W."/>
            <person name="Bohne A."/>
        </authorList>
    </citation>
    <scope>NUCLEOTIDE SEQUENCE [LARGE SCALE GENOMIC DNA]</scope>
    <source>
        <strain evidence="4">ZFMK-TIS-60720</strain>
        <tissue evidence="4">Whole Organism</tissue>
    </source>
</reference>
<dbReference type="Proteomes" id="UP001364617">
    <property type="component" value="Unassembled WGS sequence"/>
</dbReference>
<dbReference type="AlphaFoldDB" id="A0AAN9CCI0"/>
<dbReference type="InterPro" id="IPR001190">
    <property type="entry name" value="SRCR"/>
</dbReference>
<gene>
    <name evidence="4" type="ORF">R3I93_019928</name>
</gene>
<evidence type="ECO:0000259" key="3">
    <source>
        <dbReference type="PROSITE" id="PS50287"/>
    </source>
</evidence>
<organism evidence="4 5">
    <name type="scientific">Phoxinus phoxinus</name>
    <name type="common">Eurasian minnow</name>
    <dbReference type="NCBI Taxonomy" id="58324"/>
    <lineage>
        <taxon>Eukaryota</taxon>
        <taxon>Metazoa</taxon>
        <taxon>Chordata</taxon>
        <taxon>Craniata</taxon>
        <taxon>Vertebrata</taxon>
        <taxon>Euteleostomi</taxon>
        <taxon>Actinopterygii</taxon>
        <taxon>Neopterygii</taxon>
        <taxon>Teleostei</taxon>
        <taxon>Ostariophysi</taxon>
        <taxon>Cypriniformes</taxon>
        <taxon>Leuciscidae</taxon>
        <taxon>Phoxininae</taxon>
        <taxon>Phoxinus</taxon>
    </lineage>
</organism>
<evidence type="ECO:0000313" key="4">
    <source>
        <dbReference type="EMBL" id="KAK7130437.1"/>
    </source>
</evidence>
<proteinExistence type="predicted"/>
<feature type="signal peptide" evidence="2">
    <location>
        <begin position="1"/>
        <end position="20"/>
    </location>
</feature>
<accession>A0AAN9CCI0</accession>
<comment type="caution">
    <text evidence="4">The sequence shown here is derived from an EMBL/GenBank/DDBJ whole genome shotgun (WGS) entry which is preliminary data.</text>
</comment>
<evidence type="ECO:0000256" key="1">
    <source>
        <dbReference type="PROSITE-ProRule" id="PRU00196"/>
    </source>
</evidence>
<comment type="caution">
    <text evidence="1">Lacks conserved residue(s) required for the propagation of feature annotation.</text>
</comment>
<evidence type="ECO:0000256" key="2">
    <source>
        <dbReference type="SAM" id="SignalP"/>
    </source>
</evidence>
<dbReference type="PROSITE" id="PS01186">
    <property type="entry name" value="EGF_2"/>
    <property type="match status" value="1"/>
</dbReference>
<feature type="chain" id="PRO_5042875521" description="SRCR domain-containing protein" evidence="2">
    <location>
        <begin position="21"/>
        <end position="564"/>
    </location>
</feature>